<dbReference type="InterPro" id="IPR003961">
    <property type="entry name" value="FN3_dom"/>
</dbReference>
<accession>A0A1N6J1L9</accession>
<dbReference type="Proteomes" id="UP000185003">
    <property type="component" value="Unassembled WGS sequence"/>
</dbReference>
<dbReference type="SUPFAM" id="SSF51126">
    <property type="entry name" value="Pectin lyase-like"/>
    <property type="match status" value="1"/>
</dbReference>
<dbReference type="PROSITE" id="PS50853">
    <property type="entry name" value="FN3"/>
    <property type="match status" value="1"/>
</dbReference>
<dbReference type="SMART" id="SM00060">
    <property type="entry name" value="FN3"/>
    <property type="match status" value="1"/>
</dbReference>
<dbReference type="Pfam" id="PF13313">
    <property type="entry name" value="DUF4082"/>
    <property type="match status" value="1"/>
</dbReference>
<dbReference type="AlphaFoldDB" id="A0A1N6J1L9"/>
<dbReference type="STRING" id="536979.SAMN04488055_3542"/>
<dbReference type="EMBL" id="FSRA01000002">
    <property type="protein sequence ID" value="SIO38089.1"/>
    <property type="molecule type" value="Genomic_DNA"/>
</dbReference>
<evidence type="ECO:0000313" key="2">
    <source>
        <dbReference type="EMBL" id="SIO38089.1"/>
    </source>
</evidence>
<feature type="domain" description="Fibronectin type-III" evidence="1">
    <location>
        <begin position="202"/>
        <end position="287"/>
    </location>
</feature>
<name>A0A1N6J1L9_9BACT</name>
<proteinExistence type="predicted"/>
<dbReference type="SUPFAM" id="SSF49265">
    <property type="entry name" value="Fibronectin type III"/>
    <property type="match status" value="1"/>
</dbReference>
<sequence>MKILSLVLLTALVATGCSKMKDRDTVKADGVLATLNDEGGTYNVFTSQTPSTTDTDGPYEMGMKFRSSESGTITQIRYYKYSGENGTHTGRLWSAAGTQLASVTFTGETASGWQTATLSTPYSISANTTYVVSVNSNARYGATNGGLASAVTNGPLSTVVGSNGVYGTTLGAFPTSSYNNSNYFRDITFVSSGTGDVTAPTTPTSVTSSDITGYGVDLSWTASTDNVNVTGYNVYNDTVLIAAVTGTWANIYGLTPSTAYSIKVKAKDAAGNLSAASTALSVTTGAASSGLRGWQIDSTNSGLTGVGVNKNSLPLHTGAIAAGSTISMKKLVDPNLSAGNIIIDRCWIVTTGSGSWAVGSDNGAVLIKDSRIEGTGTPGKYFTAPYQAPTNKAVTLLRTEITDQGGGFLLNGPSIVRNCFIHNMPGYGNPATTGNHVDGGTRRAGTAQLNVIDNQIDIRSAGGNGSSAFFIQPLWGFIDNILLRGNLFGGGGYTVYGENHSGNTYGSHLYADNNRFYTGPGYAYAAMPSGPGFGSWTNNYVNNPANTDNKGTAISNP</sequence>
<dbReference type="RefSeq" id="WP_200798317.1">
    <property type="nucleotide sequence ID" value="NZ_FSRA01000002.1"/>
</dbReference>
<dbReference type="Gene3D" id="2.60.40.10">
    <property type="entry name" value="Immunoglobulins"/>
    <property type="match status" value="1"/>
</dbReference>
<dbReference type="InterPro" id="IPR013783">
    <property type="entry name" value="Ig-like_fold"/>
</dbReference>
<dbReference type="CDD" id="cd00063">
    <property type="entry name" value="FN3"/>
    <property type="match status" value="1"/>
</dbReference>
<evidence type="ECO:0000313" key="3">
    <source>
        <dbReference type="Proteomes" id="UP000185003"/>
    </source>
</evidence>
<dbReference type="InterPro" id="IPR011050">
    <property type="entry name" value="Pectin_lyase_fold/virulence"/>
</dbReference>
<evidence type="ECO:0000259" key="1">
    <source>
        <dbReference type="PROSITE" id="PS50853"/>
    </source>
</evidence>
<reference evidence="2 3" key="1">
    <citation type="submission" date="2016-11" db="EMBL/GenBank/DDBJ databases">
        <authorList>
            <person name="Jaros S."/>
            <person name="Januszkiewicz K."/>
            <person name="Wedrychowicz H."/>
        </authorList>
    </citation>
    <scope>NUCLEOTIDE SEQUENCE [LARGE SCALE GENOMIC DNA]</scope>
    <source>
        <strain evidence="2 3">DSM 24787</strain>
    </source>
</reference>
<keyword evidence="3" id="KW-1185">Reference proteome</keyword>
<protein>
    <submittedName>
        <fullName evidence="2">Fibronectin type III domain-containing protein</fullName>
    </submittedName>
</protein>
<gene>
    <name evidence="2" type="ORF">SAMN04488055_3542</name>
</gene>
<dbReference type="PROSITE" id="PS51257">
    <property type="entry name" value="PROKAR_LIPOPROTEIN"/>
    <property type="match status" value="1"/>
</dbReference>
<dbReference type="InterPro" id="IPR025141">
    <property type="entry name" value="DUF4082"/>
</dbReference>
<dbReference type="InterPro" id="IPR036116">
    <property type="entry name" value="FN3_sf"/>
</dbReference>
<dbReference type="Pfam" id="PF00041">
    <property type="entry name" value="fn3"/>
    <property type="match status" value="1"/>
</dbReference>
<organism evidence="2 3">
    <name type="scientific">Chitinophaga niabensis</name>
    <dbReference type="NCBI Taxonomy" id="536979"/>
    <lineage>
        <taxon>Bacteria</taxon>
        <taxon>Pseudomonadati</taxon>
        <taxon>Bacteroidota</taxon>
        <taxon>Chitinophagia</taxon>
        <taxon>Chitinophagales</taxon>
        <taxon>Chitinophagaceae</taxon>
        <taxon>Chitinophaga</taxon>
    </lineage>
</organism>